<evidence type="ECO:0000256" key="2">
    <source>
        <dbReference type="ARBA" id="ARBA00022448"/>
    </source>
</evidence>
<dbReference type="PANTHER" id="PTHR12778:SF10">
    <property type="entry name" value="MAJOR FACILITATOR SUPERFAMILY DOMAIN-CONTAINING PROTEIN 3"/>
    <property type="match status" value="1"/>
</dbReference>
<dbReference type="EMBL" id="CP072110">
    <property type="protein sequence ID" value="QTH63472.1"/>
    <property type="molecule type" value="Genomic_DNA"/>
</dbReference>
<evidence type="ECO:0000256" key="3">
    <source>
        <dbReference type="ARBA" id="ARBA00022692"/>
    </source>
</evidence>
<dbReference type="Proteomes" id="UP000682739">
    <property type="component" value="Chromosome"/>
</dbReference>
<dbReference type="Gene3D" id="1.20.1250.20">
    <property type="entry name" value="MFS general substrate transporter like domains"/>
    <property type="match status" value="2"/>
</dbReference>
<feature type="transmembrane region" description="Helical" evidence="6">
    <location>
        <begin position="200"/>
        <end position="218"/>
    </location>
</feature>
<evidence type="ECO:0000313" key="8">
    <source>
        <dbReference type="Proteomes" id="UP000682739"/>
    </source>
</evidence>
<dbReference type="KEGG" id="psym:J1N51_12155"/>
<protein>
    <submittedName>
        <fullName evidence="7">MFS transporter</fullName>
    </submittedName>
</protein>
<reference evidence="7" key="1">
    <citation type="submission" date="2021-03" db="EMBL/GenBank/DDBJ databases">
        <title>Description of Psychrosphaera ytuae sp. nov. isolated from deep sea sediment of South China Sea.</title>
        <authorList>
            <person name="Zhang J."/>
            <person name="Xu X.-D."/>
        </authorList>
    </citation>
    <scope>NUCLEOTIDE SEQUENCE</scope>
    <source>
        <strain evidence="7">MTZ26</strain>
    </source>
</reference>
<keyword evidence="5 6" id="KW-0472">Membrane</keyword>
<keyword evidence="8" id="KW-1185">Reference proteome</keyword>
<organism evidence="7 8">
    <name type="scientific">Psychrosphaera ytuae</name>
    <dbReference type="NCBI Taxonomy" id="2820710"/>
    <lineage>
        <taxon>Bacteria</taxon>
        <taxon>Pseudomonadati</taxon>
        <taxon>Pseudomonadota</taxon>
        <taxon>Gammaproteobacteria</taxon>
        <taxon>Alteromonadales</taxon>
        <taxon>Pseudoalteromonadaceae</taxon>
        <taxon>Psychrosphaera</taxon>
    </lineage>
</organism>
<feature type="transmembrane region" description="Helical" evidence="6">
    <location>
        <begin position="161"/>
        <end position="180"/>
    </location>
</feature>
<dbReference type="InterPro" id="IPR004752">
    <property type="entry name" value="AmpG_permease/AT-1"/>
</dbReference>
<evidence type="ECO:0000256" key="5">
    <source>
        <dbReference type="ARBA" id="ARBA00023136"/>
    </source>
</evidence>
<feature type="transmembrane region" description="Helical" evidence="6">
    <location>
        <begin position="423"/>
        <end position="444"/>
    </location>
</feature>
<dbReference type="InterPro" id="IPR011701">
    <property type="entry name" value="MFS"/>
</dbReference>
<evidence type="ECO:0000313" key="7">
    <source>
        <dbReference type="EMBL" id="QTH63472.1"/>
    </source>
</evidence>
<keyword evidence="2" id="KW-0813">Transport</keyword>
<sequence>MSQSVPISQSINAFKVYLEGPVLRLFGFGIAAGLPIMLVFSSLSFWLREAGVERSTIGFFSWVTLAYAMKWLWAPLVDRLSIPVLTKKVGRRKSWLLLSQICLVAAISAMAFTDPAQSLYFMAVAAVLVAFCSATQDIMIDAFRIESGSERQQAAMAASYMIGYRLAMIIATAGVLLLTAFAEPESSTTTTQYHYAAWQFSYLCMAFLMACMCMLTMLSPEPHGEPNQNPNNVPQTLTTQSNKTQIGSAINQPRSSNQYSIQRIVALFSDIFYALKKSFIDPVLDLISRYRSVAIWLIIIVATYRISDVVMGVMANVFYVDMGYSKEEIASVSKVFGVVMTLLGAFFSGGLINRYGILPILLVGGVLSAITNLLFVLLSTTGHSINLLIAVISIDNLSAGIAMAALIAFLSSLTNKEFTATQYAWLSSTMILLPKSIGGFSGVMLESMGYTQFFTMTAVIGIPAIVSLLVLMKKGWSARVSSD</sequence>
<feature type="transmembrane region" description="Helical" evidence="6">
    <location>
        <begin position="21"/>
        <end position="45"/>
    </location>
</feature>
<feature type="transmembrane region" description="Helical" evidence="6">
    <location>
        <begin position="450"/>
        <end position="471"/>
    </location>
</feature>
<feature type="transmembrane region" description="Helical" evidence="6">
    <location>
        <begin position="335"/>
        <end position="353"/>
    </location>
</feature>
<feature type="transmembrane region" description="Helical" evidence="6">
    <location>
        <begin position="119"/>
        <end position="140"/>
    </location>
</feature>
<evidence type="ECO:0000256" key="6">
    <source>
        <dbReference type="SAM" id="Phobius"/>
    </source>
</evidence>
<feature type="transmembrane region" description="Helical" evidence="6">
    <location>
        <begin position="293"/>
        <end position="315"/>
    </location>
</feature>
<evidence type="ECO:0000256" key="1">
    <source>
        <dbReference type="ARBA" id="ARBA00004141"/>
    </source>
</evidence>
<dbReference type="Pfam" id="PF07690">
    <property type="entry name" value="MFS_1"/>
    <property type="match status" value="1"/>
</dbReference>
<dbReference type="NCBIfam" id="TIGR00901">
    <property type="entry name" value="2A0125"/>
    <property type="match status" value="1"/>
</dbReference>
<feature type="transmembrane region" description="Helical" evidence="6">
    <location>
        <begin position="385"/>
        <end position="411"/>
    </location>
</feature>
<dbReference type="AlphaFoldDB" id="A0A975DAC1"/>
<keyword evidence="4 6" id="KW-1133">Transmembrane helix</keyword>
<accession>A0A975DAC1</accession>
<dbReference type="PANTHER" id="PTHR12778">
    <property type="entry name" value="SOLUTE CARRIER FAMILY 33 ACETYL-COA TRANSPORTER -RELATED"/>
    <property type="match status" value="1"/>
</dbReference>
<dbReference type="SUPFAM" id="SSF103473">
    <property type="entry name" value="MFS general substrate transporter"/>
    <property type="match status" value="1"/>
</dbReference>
<dbReference type="GO" id="GO:0016020">
    <property type="term" value="C:membrane"/>
    <property type="evidence" value="ECO:0007669"/>
    <property type="project" value="UniProtKB-SubCell"/>
</dbReference>
<name>A0A975DAC1_9GAMM</name>
<gene>
    <name evidence="7" type="ORF">J1N51_12155</name>
</gene>
<proteinExistence type="predicted"/>
<dbReference type="GO" id="GO:0022857">
    <property type="term" value="F:transmembrane transporter activity"/>
    <property type="evidence" value="ECO:0007669"/>
    <property type="project" value="InterPro"/>
</dbReference>
<dbReference type="InterPro" id="IPR036259">
    <property type="entry name" value="MFS_trans_sf"/>
</dbReference>
<dbReference type="RefSeq" id="WP_208831528.1">
    <property type="nucleotide sequence ID" value="NZ_CP072110.1"/>
</dbReference>
<feature type="transmembrane region" description="Helical" evidence="6">
    <location>
        <begin position="360"/>
        <end position="379"/>
    </location>
</feature>
<feature type="transmembrane region" description="Helical" evidence="6">
    <location>
        <begin position="95"/>
        <end position="113"/>
    </location>
</feature>
<evidence type="ECO:0000256" key="4">
    <source>
        <dbReference type="ARBA" id="ARBA00022989"/>
    </source>
</evidence>
<comment type="subcellular location">
    <subcellularLocation>
        <location evidence="1">Membrane</location>
        <topology evidence="1">Multi-pass membrane protein</topology>
    </subcellularLocation>
</comment>
<keyword evidence="3 6" id="KW-0812">Transmembrane</keyword>